<evidence type="ECO:0000259" key="2">
    <source>
        <dbReference type="Pfam" id="PF18142"/>
    </source>
</evidence>
<dbReference type="Proteomes" id="UP000070700">
    <property type="component" value="Unassembled WGS sequence"/>
</dbReference>
<keyword evidence="4" id="KW-1185">Reference proteome</keyword>
<feature type="transmembrane region" description="Helical" evidence="1">
    <location>
        <begin position="68"/>
        <end position="86"/>
    </location>
</feature>
<dbReference type="Pfam" id="PF18142">
    <property type="entry name" value="SLATT_fungal"/>
    <property type="match status" value="1"/>
</dbReference>
<accession>A0A194XCX0</accession>
<name>A0A194XCX0_MOLSC</name>
<dbReference type="PANTHER" id="PTHR38793:SF3">
    <property type="entry name" value="SMODS AND SLOG-ASSOCIATING 2TM EFFECTOR DOMAIN-CONTAINING PROTEIN"/>
    <property type="match status" value="1"/>
</dbReference>
<feature type="non-terminal residue" evidence="3">
    <location>
        <position position="147"/>
    </location>
</feature>
<keyword evidence="1" id="KW-1133">Transmembrane helix</keyword>
<dbReference type="EMBL" id="KQ947414">
    <property type="protein sequence ID" value="KUJ17602.1"/>
    <property type="molecule type" value="Genomic_DNA"/>
</dbReference>
<gene>
    <name evidence="3" type="ORF">LY89DRAFT_584513</name>
</gene>
<dbReference type="RefSeq" id="XP_018071957.1">
    <property type="nucleotide sequence ID" value="XM_018209267.1"/>
</dbReference>
<feature type="transmembrane region" description="Helical" evidence="1">
    <location>
        <begin position="40"/>
        <end position="62"/>
    </location>
</feature>
<dbReference type="KEGG" id="psco:LY89DRAFT_584513"/>
<organism evidence="3 4">
    <name type="scientific">Mollisia scopiformis</name>
    <name type="common">Conifer needle endophyte fungus</name>
    <name type="synonym">Phialocephala scopiformis</name>
    <dbReference type="NCBI Taxonomy" id="149040"/>
    <lineage>
        <taxon>Eukaryota</taxon>
        <taxon>Fungi</taxon>
        <taxon>Dikarya</taxon>
        <taxon>Ascomycota</taxon>
        <taxon>Pezizomycotina</taxon>
        <taxon>Leotiomycetes</taxon>
        <taxon>Helotiales</taxon>
        <taxon>Mollisiaceae</taxon>
        <taxon>Mollisia</taxon>
    </lineage>
</organism>
<dbReference type="InterPro" id="IPR041622">
    <property type="entry name" value="SLATT_fungi"/>
</dbReference>
<sequence>MSHSDSFFSSGGRPAPNLGIYARVVHNEGDAKAGFKYFSYLINGCLGLQIVVAAALTALGAAGGSRGAVTVFGAINTVIAGILTFLKGSGLPNRFKYYQTEWKRVREFIEQRERDFSRPTCDLDVYGVVAIVESMYEEVKLDLEASQ</sequence>
<dbReference type="NCBIfam" id="NF033635">
    <property type="entry name" value="SLATT_fungal"/>
    <property type="match status" value="1"/>
</dbReference>
<reference evidence="3 4" key="1">
    <citation type="submission" date="2015-10" db="EMBL/GenBank/DDBJ databases">
        <title>Full genome of DAOMC 229536 Phialocephala scopiformis, a fungal endophyte of spruce producing the potent anti-insectan compound rugulosin.</title>
        <authorList>
            <consortium name="DOE Joint Genome Institute"/>
            <person name="Walker A.K."/>
            <person name="Frasz S.L."/>
            <person name="Seifert K.A."/>
            <person name="Miller J.D."/>
            <person name="Mondo S.J."/>
            <person name="Labutti K."/>
            <person name="Lipzen A."/>
            <person name="Dockter R."/>
            <person name="Kennedy M."/>
            <person name="Grigoriev I.V."/>
            <person name="Spatafora J.W."/>
        </authorList>
    </citation>
    <scope>NUCLEOTIDE SEQUENCE [LARGE SCALE GENOMIC DNA]</scope>
    <source>
        <strain evidence="3 4">CBS 120377</strain>
    </source>
</reference>
<dbReference type="OrthoDB" id="4472872at2759"/>
<dbReference type="GeneID" id="28818993"/>
<dbReference type="AlphaFoldDB" id="A0A194XCX0"/>
<proteinExistence type="predicted"/>
<keyword evidence="1" id="KW-0472">Membrane</keyword>
<evidence type="ECO:0000313" key="3">
    <source>
        <dbReference type="EMBL" id="KUJ17602.1"/>
    </source>
</evidence>
<dbReference type="PANTHER" id="PTHR38793">
    <property type="entry name" value="SLATT_FUNGAL DOMAIN-CONTAINING PROTEIN-RELATED"/>
    <property type="match status" value="1"/>
</dbReference>
<protein>
    <recommendedName>
        <fullName evidence="2">SMODS and SLOG-associating 2TM effector domain-containing protein</fullName>
    </recommendedName>
</protein>
<evidence type="ECO:0000313" key="4">
    <source>
        <dbReference type="Proteomes" id="UP000070700"/>
    </source>
</evidence>
<evidence type="ECO:0000256" key="1">
    <source>
        <dbReference type="SAM" id="Phobius"/>
    </source>
</evidence>
<keyword evidence="1" id="KW-0812">Transmembrane</keyword>
<feature type="domain" description="SMODS and SLOG-associating 2TM effector" evidence="2">
    <location>
        <begin position="23"/>
        <end position="140"/>
    </location>
</feature>
<dbReference type="InParanoid" id="A0A194XCX0"/>